<keyword evidence="3" id="KW-1185">Reference proteome</keyword>
<dbReference type="AlphaFoldDB" id="A0ABD0QR38"/>
<proteinExistence type="predicted"/>
<comment type="caution">
    <text evidence="2">The sequence shown here is derived from an EMBL/GenBank/DDBJ whole genome shotgun (WGS) entry which is preliminary data.</text>
</comment>
<organism evidence="2 3">
    <name type="scientific">Cirrhinus mrigala</name>
    <name type="common">Mrigala</name>
    <dbReference type="NCBI Taxonomy" id="683832"/>
    <lineage>
        <taxon>Eukaryota</taxon>
        <taxon>Metazoa</taxon>
        <taxon>Chordata</taxon>
        <taxon>Craniata</taxon>
        <taxon>Vertebrata</taxon>
        <taxon>Euteleostomi</taxon>
        <taxon>Actinopterygii</taxon>
        <taxon>Neopterygii</taxon>
        <taxon>Teleostei</taxon>
        <taxon>Ostariophysi</taxon>
        <taxon>Cypriniformes</taxon>
        <taxon>Cyprinidae</taxon>
        <taxon>Labeoninae</taxon>
        <taxon>Labeonini</taxon>
        <taxon>Cirrhinus</taxon>
    </lineage>
</organism>
<dbReference type="EMBL" id="JAMKFB020000007">
    <property type="protein sequence ID" value="KAL0188642.1"/>
    <property type="molecule type" value="Genomic_DNA"/>
</dbReference>
<feature type="non-terminal residue" evidence="2">
    <location>
        <position position="348"/>
    </location>
</feature>
<reference evidence="2 3" key="1">
    <citation type="submission" date="2024-05" db="EMBL/GenBank/DDBJ databases">
        <title>Genome sequencing and assembly of Indian major carp, Cirrhinus mrigala (Hamilton, 1822).</title>
        <authorList>
            <person name="Mohindra V."/>
            <person name="Chowdhury L.M."/>
            <person name="Lal K."/>
            <person name="Jena J.K."/>
        </authorList>
    </citation>
    <scope>NUCLEOTIDE SEQUENCE [LARGE SCALE GENOMIC DNA]</scope>
    <source>
        <strain evidence="2">CM1030</strain>
        <tissue evidence="2">Blood</tissue>
    </source>
</reference>
<sequence>MKWVLVNNNSVFTISLAEVDFTSPTPNLEPSQLPSLHFTELLSESTVDTDPEPATMSPELNNESDQVHKPVKSPIPERVLVDPTSPESPASPASPLVLLSLLSPASPQPPVSPASPESPSSWLVLPSSESPMFPSSLPISPPLSDTACFSALHPLVTFSSSVHPQSAPSGCSDSPQAFQSPALPWLHVPSAPLWPIIPLDPLGSFVLLAPPWSVVNLPLLQDSTPPALLHPSISFSQSDSHIPPAPPQSSGFLPLAFSITLALCLPDPPGSPPLSPSLISMVLSTASPPWLLPLLTPPWSSFLDGLWIPAWLVPPSSPSVISLGFLLSAFSVSSSRAPPSLMCWTVLR</sequence>
<dbReference type="Proteomes" id="UP001529510">
    <property type="component" value="Unassembled WGS sequence"/>
</dbReference>
<evidence type="ECO:0000313" key="2">
    <source>
        <dbReference type="EMBL" id="KAL0188642.1"/>
    </source>
</evidence>
<accession>A0ABD0QR38</accession>
<evidence type="ECO:0000313" key="3">
    <source>
        <dbReference type="Proteomes" id="UP001529510"/>
    </source>
</evidence>
<evidence type="ECO:0000256" key="1">
    <source>
        <dbReference type="SAM" id="MobiDB-lite"/>
    </source>
</evidence>
<protein>
    <submittedName>
        <fullName evidence="2">Uncharacterized protein</fullName>
    </submittedName>
</protein>
<gene>
    <name evidence="2" type="ORF">M9458_015741</name>
</gene>
<name>A0ABD0QR38_CIRMR</name>
<feature type="region of interest" description="Disordered" evidence="1">
    <location>
        <begin position="45"/>
        <end position="70"/>
    </location>
</feature>